<dbReference type="Gene3D" id="3.10.20.90">
    <property type="entry name" value="Phosphatidylinositol 3-kinase Catalytic Subunit, Chain A, domain 1"/>
    <property type="match status" value="1"/>
</dbReference>
<evidence type="ECO:0000313" key="4">
    <source>
        <dbReference type="WBParaSite" id="HCON_00093258-00001"/>
    </source>
</evidence>
<evidence type="ECO:0000313" key="3">
    <source>
        <dbReference type="Proteomes" id="UP000025227"/>
    </source>
</evidence>
<keyword evidence="3" id="KW-1185">Reference proteome</keyword>
<feature type="region of interest" description="Disordered" evidence="1">
    <location>
        <begin position="140"/>
        <end position="234"/>
    </location>
</feature>
<dbReference type="CDD" id="cd17039">
    <property type="entry name" value="Ubl_ubiquitin_like"/>
    <property type="match status" value="1"/>
</dbReference>
<protein>
    <submittedName>
        <fullName evidence="4">Ubiquitin-like domain-containing protein</fullName>
    </submittedName>
</protein>
<feature type="compositionally biased region" description="Basic and acidic residues" evidence="1">
    <location>
        <begin position="141"/>
        <end position="171"/>
    </location>
</feature>
<reference evidence="4" key="1">
    <citation type="submission" date="2020-12" db="UniProtKB">
        <authorList>
            <consortium name="WormBaseParasite"/>
        </authorList>
    </citation>
    <scope>IDENTIFICATION</scope>
    <source>
        <strain evidence="4">MHco3</strain>
    </source>
</reference>
<name>A0A7I4YFC4_HAECO</name>
<dbReference type="OrthoDB" id="428577at2759"/>
<dbReference type="InterPro" id="IPR029071">
    <property type="entry name" value="Ubiquitin-like_domsf"/>
</dbReference>
<dbReference type="SMART" id="SM00213">
    <property type="entry name" value="UBQ"/>
    <property type="match status" value="1"/>
</dbReference>
<evidence type="ECO:0000256" key="1">
    <source>
        <dbReference type="SAM" id="MobiDB-lite"/>
    </source>
</evidence>
<dbReference type="OMA" id="MENWEKT"/>
<proteinExistence type="predicted"/>
<dbReference type="Pfam" id="PF00240">
    <property type="entry name" value="ubiquitin"/>
    <property type="match status" value="1"/>
</dbReference>
<feature type="domain" description="Ubiquitin-like" evidence="2">
    <location>
        <begin position="29"/>
        <end position="107"/>
    </location>
</feature>
<dbReference type="InterPro" id="IPR000626">
    <property type="entry name" value="Ubiquitin-like_dom"/>
</dbReference>
<dbReference type="SUPFAM" id="SSF54236">
    <property type="entry name" value="Ubiquitin-like"/>
    <property type="match status" value="1"/>
</dbReference>
<sequence length="293" mass="33071">MYSSSPRKGGDQQCSPEVSPTQLASTAVYEIAVHSVMEGVKDVKLMIPVDATVYELKRAVYIATEVTPDRQLLLYNGTELRDNMSCISDYGIMGPCTLTMNVKMNTGILIDRSAKDCTLTMLPLLFPSNSQRLRQTIRTMTDIKEPRKGSENKIDPSHSKWTPEKQAEHILTRNRMKCLLQRRRRKSSLALSPPSPSSGSVCSRSPPTEPASPGEPSERSVRPSSTTNTNKANDLYMTEKELKFFFEPPESEEEMRRSRQELFLVPENAEDLEKIKKEMENWEKTVCSVTLST</sequence>
<organism evidence="3 4">
    <name type="scientific">Haemonchus contortus</name>
    <name type="common">Barber pole worm</name>
    <dbReference type="NCBI Taxonomy" id="6289"/>
    <lineage>
        <taxon>Eukaryota</taxon>
        <taxon>Metazoa</taxon>
        <taxon>Ecdysozoa</taxon>
        <taxon>Nematoda</taxon>
        <taxon>Chromadorea</taxon>
        <taxon>Rhabditida</taxon>
        <taxon>Rhabditina</taxon>
        <taxon>Rhabditomorpha</taxon>
        <taxon>Strongyloidea</taxon>
        <taxon>Trichostrongylidae</taxon>
        <taxon>Haemonchus</taxon>
    </lineage>
</organism>
<feature type="compositionally biased region" description="Polar residues" evidence="1">
    <location>
        <begin position="222"/>
        <end position="232"/>
    </location>
</feature>
<dbReference type="AlphaFoldDB" id="A0A7I4YFC4"/>
<dbReference type="Proteomes" id="UP000025227">
    <property type="component" value="Unplaced"/>
</dbReference>
<evidence type="ECO:0000259" key="2">
    <source>
        <dbReference type="PROSITE" id="PS50053"/>
    </source>
</evidence>
<dbReference type="WBParaSite" id="HCON_00093258-00001">
    <property type="protein sequence ID" value="HCON_00093258-00001"/>
    <property type="gene ID" value="HCON_00093258"/>
</dbReference>
<feature type="compositionally biased region" description="Basic residues" evidence="1">
    <location>
        <begin position="172"/>
        <end position="187"/>
    </location>
</feature>
<accession>A0A7I4YFC4</accession>
<feature type="compositionally biased region" description="Low complexity" evidence="1">
    <location>
        <begin position="188"/>
        <end position="206"/>
    </location>
</feature>
<dbReference type="PROSITE" id="PS50053">
    <property type="entry name" value="UBIQUITIN_2"/>
    <property type="match status" value="1"/>
</dbReference>